<feature type="region of interest" description="Disordered" evidence="1">
    <location>
        <begin position="945"/>
        <end position="979"/>
    </location>
</feature>
<evidence type="ECO:0000256" key="2">
    <source>
        <dbReference type="SAM" id="Phobius"/>
    </source>
</evidence>
<feature type="transmembrane region" description="Helical" evidence="2">
    <location>
        <begin position="630"/>
        <end position="649"/>
    </location>
</feature>
<organism evidence="3 4">
    <name type="scientific">Cryobacterium zhongshanensis</name>
    <dbReference type="NCBI Taxonomy" id="2928153"/>
    <lineage>
        <taxon>Bacteria</taxon>
        <taxon>Bacillati</taxon>
        <taxon>Actinomycetota</taxon>
        <taxon>Actinomycetes</taxon>
        <taxon>Micrococcales</taxon>
        <taxon>Microbacteriaceae</taxon>
        <taxon>Cryobacterium</taxon>
    </lineage>
</organism>
<feature type="region of interest" description="Disordered" evidence="1">
    <location>
        <begin position="1034"/>
        <end position="1114"/>
    </location>
</feature>
<reference evidence="3" key="1">
    <citation type="submission" date="2022-03" db="EMBL/GenBank/DDBJ databases">
        <title>Cryobacterium sp. nov. strain ZS14-85, isolated from Antarctic soil.</title>
        <authorList>
            <person name="Li J."/>
            <person name="Niu G."/>
        </authorList>
    </citation>
    <scope>NUCLEOTIDE SEQUENCE</scope>
    <source>
        <strain evidence="3">ZS14-85</strain>
    </source>
</reference>
<evidence type="ECO:0000313" key="3">
    <source>
        <dbReference type="EMBL" id="MCI4658424.1"/>
    </source>
</evidence>
<feature type="transmembrane region" description="Helical" evidence="2">
    <location>
        <begin position="410"/>
        <end position="434"/>
    </location>
</feature>
<protein>
    <submittedName>
        <fullName evidence="3">Glycosyltransferase</fullName>
        <ecNumber evidence="3">2.4.-.-</ecNumber>
    </submittedName>
</protein>
<dbReference type="SUPFAM" id="SSF53448">
    <property type="entry name" value="Nucleotide-diphospho-sugar transferases"/>
    <property type="match status" value="1"/>
</dbReference>
<sequence length="1114" mass="114631">MHARVTAILVARNGAKHLERTLEALSRQTRQPDVVITVDCGSSDATAQLLAAHGPTHFISADSDLTFGQAIAAAVRVMAPPESDSEMLWLLAQDSAPEPPALEALLGELEIAPSVAVAGPKIMDWRAHDYIHDVGLSMTPGGATVTLVESELDQGQHDGMSDVLAVDAGGMLVRHTVWNQLGGFDPGLPSADDALDFCVRVRLSGRRVSVVAAARAASAGDGVAGLSGSSRGRARRKRLRVARAAQLHRRLVYSAGWLIPLHWIALVPFAFFRSIGALLQKEPGSIPGEFSAAFRTAFSGSRVRNARRRLAETRTLGWGSIASLRLTTAEVRRRHALKREAVLVGIGADRPEIRFFASGGAWTVLAAALVGIIMFSALLGAQNLGGGALLPLSSTPAGLWASVGYGWRDLGLGFVGAADPFAAVLAVLGSLTFWAPSYSLVLLYFVAMPLAALGAWLAATRLTDRGYLRFTAAALWVLAPTFLTAFSAGRPAAILAHLLLPWLFFAGYSAGRSWSASATASLLFAAVLFCAPSLTPALLILWLLCSVASGRGIARLIGIPLPALAIALPLILNQGLRGSWLALLADPGVPVPSTPAPDWQLLLGFPTGDFGGWSTLLGQAPALQGLPLSWIIPFLFAPLAILAALSLFLPGIRSASVAVLTALLGAGTAIAATQLSLATTGAASVTIWPGAGLSLYWLGLVGAVIFALRELRRFAVAPAVAATLLLAIAVVPLAAALPLGLSAVREGSDRTQPAFVTAEAQTDARVGTLEIIPQSNGGILATIVRGAGTTLNEQSTLVNTTTALSAADKELATLAGNLASRSGLDASAGLADLGIRFVLLRPAALTGTGGGTATASAAATETLARARTALDGEAALVPVGDTAYGRLWRHDGPASAAGVTASEVPANAGGVLSLAALLLAAITVGSALLLSIPTGAGPEAVRQANRDAMRRSARSDTQDRKAEARDLHREERSVKSEARTARAEARAALRRSVKAGAIVPAEGTPAAQAIESAEAAEAAEAAAVGELAAAVELAHGAEPESSSELAHTSDQVHEGTDETTDTTAAESAVESADTAAPDPAPPAPAAEAPDQDQATNRVDPAGPPSGQENPNNAR</sequence>
<keyword evidence="2" id="KW-0812">Transmembrane</keyword>
<evidence type="ECO:0000313" key="4">
    <source>
        <dbReference type="Proteomes" id="UP001165341"/>
    </source>
</evidence>
<accession>A0AA41QVW9</accession>
<dbReference type="RefSeq" id="WP_243012143.1">
    <property type="nucleotide sequence ID" value="NZ_JALGAR010000002.1"/>
</dbReference>
<keyword evidence="2" id="KW-1133">Transmembrane helix</keyword>
<dbReference type="EC" id="2.4.-.-" evidence="3"/>
<comment type="caution">
    <text evidence="3">The sequence shown here is derived from an EMBL/GenBank/DDBJ whole genome shotgun (WGS) entry which is preliminary data.</text>
</comment>
<keyword evidence="2" id="KW-0472">Membrane</keyword>
<feature type="transmembrane region" description="Helical" evidence="2">
    <location>
        <begin position="687"/>
        <end position="708"/>
    </location>
</feature>
<feature type="compositionally biased region" description="Low complexity" evidence="1">
    <location>
        <begin position="1061"/>
        <end position="1077"/>
    </location>
</feature>
<dbReference type="AlphaFoldDB" id="A0AA41QVW9"/>
<dbReference type="Pfam" id="PF13641">
    <property type="entry name" value="Glyco_tranf_2_3"/>
    <property type="match status" value="1"/>
</dbReference>
<proteinExistence type="predicted"/>
<feature type="compositionally biased region" description="Polar residues" evidence="1">
    <location>
        <begin position="1040"/>
        <end position="1049"/>
    </location>
</feature>
<feature type="compositionally biased region" description="Low complexity" evidence="1">
    <location>
        <begin position="1085"/>
        <end position="1095"/>
    </location>
</feature>
<dbReference type="PANTHER" id="PTHR43685">
    <property type="entry name" value="GLYCOSYLTRANSFERASE"/>
    <property type="match status" value="1"/>
</dbReference>
<gene>
    <name evidence="3" type="ORF">MQH31_11450</name>
</gene>
<name>A0AA41QVW9_9MICO</name>
<feature type="transmembrane region" description="Helical" evidence="2">
    <location>
        <begin position="552"/>
        <end position="572"/>
    </location>
</feature>
<dbReference type="Proteomes" id="UP001165341">
    <property type="component" value="Unassembled WGS sequence"/>
</dbReference>
<dbReference type="GO" id="GO:0016757">
    <property type="term" value="F:glycosyltransferase activity"/>
    <property type="evidence" value="ECO:0007669"/>
    <property type="project" value="UniProtKB-KW"/>
</dbReference>
<keyword evidence="3" id="KW-0328">Glycosyltransferase</keyword>
<feature type="transmembrane region" description="Helical" evidence="2">
    <location>
        <begin position="441"/>
        <end position="460"/>
    </location>
</feature>
<dbReference type="EMBL" id="JALGAR010000002">
    <property type="protein sequence ID" value="MCI4658424.1"/>
    <property type="molecule type" value="Genomic_DNA"/>
</dbReference>
<evidence type="ECO:0000256" key="1">
    <source>
        <dbReference type="SAM" id="MobiDB-lite"/>
    </source>
</evidence>
<keyword evidence="4" id="KW-1185">Reference proteome</keyword>
<keyword evidence="3" id="KW-0808">Transferase</keyword>
<feature type="transmembrane region" description="Helical" evidence="2">
    <location>
        <begin position="360"/>
        <end position="381"/>
    </location>
</feature>
<feature type="transmembrane region" description="Helical" evidence="2">
    <location>
        <begin position="715"/>
        <end position="741"/>
    </location>
</feature>
<feature type="transmembrane region" description="Helical" evidence="2">
    <location>
        <begin position="251"/>
        <end position="272"/>
    </location>
</feature>
<dbReference type="InterPro" id="IPR050834">
    <property type="entry name" value="Glycosyltransf_2"/>
</dbReference>
<feature type="transmembrane region" description="Helical" evidence="2">
    <location>
        <begin position="466"/>
        <end position="486"/>
    </location>
</feature>
<feature type="transmembrane region" description="Helical" evidence="2">
    <location>
        <begin position="522"/>
        <end position="545"/>
    </location>
</feature>
<feature type="transmembrane region" description="Helical" evidence="2">
    <location>
        <begin position="656"/>
        <end position="675"/>
    </location>
</feature>
<dbReference type="Gene3D" id="3.90.550.10">
    <property type="entry name" value="Spore Coat Polysaccharide Biosynthesis Protein SpsA, Chain A"/>
    <property type="match status" value="1"/>
</dbReference>
<dbReference type="InterPro" id="IPR029044">
    <property type="entry name" value="Nucleotide-diphossugar_trans"/>
</dbReference>
<dbReference type="PANTHER" id="PTHR43685:SF3">
    <property type="entry name" value="SLR2126 PROTEIN"/>
    <property type="match status" value="1"/>
</dbReference>